<accession>A0ACC2ID79</accession>
<evidence type="ECO:0000313" key="1">
    <source>
        <dbReference type="EMBL" id="KAJ8113120.1"/>
    </source>
</evidence>
<gene>
    <name evidence="1" type="ORF">OPT61_g4683</name>
</gene>
<name>A0ACC2ID79_9PLEO</name>
<dbReference type="EMBL" id="JAPHNI010000274">
    <property type="protein sequence ID" value="KAJ8113120.1"/>
    <property type="molecule type" value="Genomic_DNA"/>
</dbReference>
<comment type="caution">
    <text evidence="1">The sequence shown here is derived from an EMBL/GenBank/DDBJ whole genome shotgun (WGS) entry which is preliminary data.</text>
</comment>
<protein>
    <submittedName>
        <fullName evidence="1">Uncharacterized protein</fullName>
    </submittedName>
</protein>
<reference evidence="1" key="1">
    <citation type="submission" date="2022-11" db="EMBL/GenBank/DDBJ databases">
        <title>Genome Sequence of Boeremia exigua.</title>
        <authorList>
            <person name="Buettner E."/>
        </authorList>
    </citation>
    <scope>NUCLEOTIDE SEQUENCE</scope>
    <source>
        <strain evidence="1">CU02</strain>
    </source>
</reference>
<evidence type="ECO:0000313" key="2">
    <source>
        <dbReference type="Proteomes" id="UP001153331"/>
    </source>
</evidence>
<dbReference type="Proteomes" id="UP001153331">
    <property type="component" value="Unassembled WGS sequence"/>
</dbReference>
<organism evidence="1 2">
    <name type="scientific">Boeremia exigua</name>
    <dbReference type="NCBI Taxonomy" id="749465"/>
    <lineage>
        <taxon>Eukaryota</taxon>
        <taxon>Fungi</taxon>
        <taxon>Dikarya</taxon>
        <taxon>Ascomycota</taxon>
        <taxon>Pezizomycotina</taxon>
        <taxon>Dothideomycetes</taxon>
        <taxon>Pleosporomycetidae</taxon>
        <taxon>Pleosporales</taxon>
        <taxon>Pleosporineae</taxon>
        <taxon>Didymellaceae</taxon>
        <taxon>Boeremia</taxon>
    </lineage>
</organism>
<proteinExistence type="predicted"/>
<keyword evidence="2" id="KW-1185">Reference proteome</keyword>
<sequence length="70" mass="6986">MAKGKGGGGGGDNLGSKKAQGQARKADAANAKKAAAQEKEDAAEAAKWDKGSKSNAKACVFPPHTITSTD</sequence>